<name>A0A562J041_9GAMM</name>
<reference evidence="2 3" key="1">
    <citation type="submission" date="2019-07" db="EMBL/GenBank/DDBJ databases">
        <title>Genomic Encyclopedia of Type Strains, Phase I: the one thousand microbial genomes (KMG-I) project.</title>
        <authorList>
            <person name="Kyrpides N."/>
        </authorList>
    </citation>
    <scope>NUCLEOTIDE SEQUENCE [LARGE SCALE GENOMIC DNA]</scope>
    <source>
        <strain evidence="2 3">DSM 375</strain>
    </source>
</reference>
<keyword evidence="3" id="KW-1185">Reference proteome</keyword>
<feature type="compositionally biased region" description="Low complexity" evidence="1">
    <location>
        <begin position="190"/>
        <end position="213"/>
    </location>
</feature>
<evidence type="ECO:0000256" key="1">
    <source>
        <dbReference type="SAM" id="MobiDB-lite"/>
    </source>
</evidence>
<evidence type="ECO:0000313" key="2">
    <source>
        <dbReference type="EMBL" id="TWH76568.1"/>
    </source>
</evidence>
<dbReference type="Proteomes" id="UP000319627">
    <property type="component" value="Unassembled WGS sequence"/>
</dbReference>
<comment type="caution">
    <text evidence="2">The sequence shown here is derived from an EMBL/GenBank/DDBJ whole genome shotgun (WGS) entry which is preliminary data.</text>
</comment>
<feature type="region of interest" description="Disordered" evidence="1">
    <location>
        <begin position="74"/>
        <end position="134"/>
    </location>
</feature>
<proteinExistence type="predicted"/>
<feature type="region of interest" description="Disordered" evidence="1">
    <location>
        <begin position="189"/>
        <end position="244"/>
    </location>
</feature>
<feature type="compositionally biased region" description="Acidic residues" evidence="1">
    <location>
        <begin position="227"/>
        <end position="244"/>
    </location>
</feature>
<dbReference type="OrthoDB" id="122910at2"/>
<sequence>MQSQEQQLIDGLFNRVKEAEQQTGARDVQAETHIQQRLREHPAAPYYMTQVILIQEAALKQLDQRVKDLEAQVNQLQQAQPRPSSGGFLSGLFGGGSSTPAPQNNTAVAPANQGWGQPARPAPGSSLFGGAGASRGWGQPAAPAASGGGGFMAGAMQTALGVAGGMLLAQTISNLFQDSSPEEITATLQSDAPAVSEAPAAPESEVAAADSSAGFANDPFQQASYEPEPEEDFFDEGGDDDSFV</sequence>
<accession>A0A562J041</accession>
<gene>
    <name evidence="2" type="ORF">LX59_00608</name>
</gene>
<feature type="compositionally biased region" description="Gly residues" evidence="1">
    <location>
        <begin position="88"/>
        <end position="97"/>
    </location>
</feature>
<dbReference type="Pfam" id="PF09849">
    <property type="entry name" value="DUF2076"/>
    <property type="match status" value="1"/>
</dbReference>
<evidence type="ECO:0008006" key="4">
    <source>
        <dbReference type="Google" id="ProtNLM"/>
    </source>
</evidence>
<evidence type="ECO:0000313" key="3">
    <source>
        <dbReference type="Proteomes" id="UP000319627"/>
    </source>
</evidence>
<dbReference type="RefSeq" id="WP_144570365.1">
    <property type="nucleotide sequence ID" value="NZ_VLKG01000002.1"/>
</dbReference>
<organism evidence="2 3">
    <name type="scientific">Azomonas agilis</name>
    <dbReference type="NCBI Taxonomy" id="116849"/>
    <lineage>
        <taxon>Bacteria</taxon>
        <taxon>Pseudomonadati</taxon>
        <taxon>Pseudomonadota</taxon>
        <taxon>Gammaproteobacteria</taxon>
        <taxon>Pseudomonadales</taxon>
        <taxon>Pseudomonadaceae</taxon>
        <taxon>Azomonas</taxon>
    </lineage>
</organism>
<dbReference type="InterPro" id="IPR018648">
    <property type="entry name" value="DUF2076"/>
</dbReference>
<protein>
    <recommendedName>
        <fullName evidence="4">DUF2076 domain-containing protein</fullName>
    </recommendedName>
</protein>
<dbReference type="AlphaFoldDB" id="A0A562J041"/>
<dbReference type="EMBL" id="VLKG01000002">
    <property type="protein sequence ID" value="TWH76568.1"/>
    <property type="molecule type" value="Genomic_DNA"/>
</dbReference>
<feature type="compositionally biased region" description="Polar residues" evidence="1">
    <location>
        <begin position="74"/>
        <end position="83"/>
    </location>
</feature>